<comment type="caution">
    <text evidence="2">The sequence shown here is derived from an EMBL/GenBank/DDBJ whole genome shotgun (WGS) entry which is preliminary data.</text>
</comment>
<evidence type="ECO:0000313" key="3">
    <source>
        <dbReference type="Proteomes" id="UP001500620"/>
    </source>
</evidence>
<keyword evidence="3" id="KW-1185">Reference proteome</keyword>
<dbReference type="RefSeq" id="WP_345121891.1">
    <property type="nucleotide sequence ID" value="NZ_BAABAT010000002.1"/>
</dbReference>
<protein>
    <submittedName>
        <fullName evidence="2">Uncharacterized protein</fullName>
    </submittedName>
</protein>
<evidence type="ECO:0000313" key="2">
    <source>
        <dbReference type="EMBL" id="GAA4245108.1"/>
    </source>
</evidence>
<dbReference type="EMBL" id="BAABAT010000002">
    <property type="protein sequence ID" value="GAA4245108.1"/>
    <property type="molecule type" value="Genomic_DNA"/>
</dbReference>
<feature type="compositionally biased region" description="Basic and acidic residues" evidence="1">
    <location>
        <begin position="66"/>
        <end position="117"/>
    </location>
</feature>
<organism evidence="2 3">
    <name type="scientific">Dactylosporangium darangshiense</name>
    <dbReference type="NCBI Taxonomy" id="579108"/>
    <lineage>
        <taxon>Bacteria</taxon>
        <taxon>Bacillati</taxon>
        <taxon>Actinomycetota</taxon>
        <taxon>Actinomycetes</taxon>
        <taxon>Micromonosporales</taxon>
        <taxon>Micromonosporaceae</taxon>
        <taxon>Dactylosporangium</taxon>
    </lineage>
</organism>
<evidence type="ECO:0000256" key="1">
    <source>
        <dbReference type="SAM" id="MobiDB-lite"/>
    </source>
</evidence>
<sequence length="117" mass="12765">MNMTWPPIDPATGLVDMNVYDHIDIELELANGPVAELDVLLPADPPEALPDAAWHASIAAATQEHPAVHDAEHALPLHDDHHDDVSHDPYGDLYDDHPAAEAPDPHLDLGPHHDHPH</sequence>
<accession>A0ABP8CZM8</accession>
<dbReference type="Proteomes" id="UP001500620">
    <property type="component" value="Unassembled WGS sequence"/>
</dbReference>
<feature type="region of interest" description="Disordered" evidence="1">
    <location>
        <begin position="64"/>
        <end position="117"/>
    </location>
</feature>
<proteinExistence type="predicted"/>
<name>A0ABP8CZM8_9ACTN</name>
<gene>
    <name evidence="2" type="ORF">GCM10022255_011060</name>
</gene>
<reference evidence="3" key="1">
    <citation type="journal article" date="2019" name="Int. J. Syst. Evol. Microbiol.">
        <title>The Global Catalogue of Microorganisms (GCM) 10K type strain sequencing project: providing services to taxonomists for standard genome sequencing and annotation.</title>
        <authorList>
            <consortium name="The Broad Institute Genomics Platform"/>
            <consortium name="The Broad Institute Genome Sequencing Center for Infectious Disease"/>
            <person name="Wu L."/>
            <person name="Ma J."/>
        </authorList>
    </citation>
    <scope>NUCLEOTIDE SEQUENCE [LARGE SCALE GENOMIC DNA]</scope>
    <source>
        <strain evidence="3">JCM 17441</strain>
    </source>
</reference>